<dbReference type="AlphaFoldDB" id="A0A4R6VD16"/>
<organism evidence="7 8">
    <name type="scientific">Actinorugispora endophytica</name>
    <dbReference type="NCBI Taxonomy" id="1605990"/>
    <lineage>
        <taxon>Bacteria</taxon>
        <taxon>Bacillati</taxon>
        <taxon>Actinomycetota</taxon>
        <taxon>Actinomycetes</taxon>
        <taxon>Streptosporangiales</taxon>
        <taxon>Nocardiopsidaceae</taxon>
        <taxon>Actinorugispora</taxon>
    </lineage>
</organism>
<feature type="transmembrane region" description="Helical" evidence="5">
    <location>
        <begin position="58"/>
        <end position="80"/>
    </location>
</feature>
<comment type="similarity">
    <text evidence="1">Belongs to the transglycosylase family. Rpf subfamily.</text>
</comment>
<evidence type="ECO:0000256" key="5">
    <source>
        <dbReference type="SAM" id="Phobius"/>
    </source>
</evidence>
<dbReference type="Gene3D" id="2.20.230.10">
    <property type="entry name" value="Resuscitation-promoting factor rpfb"/>
    <property type="match status" value="1"/>
</dbReference>
<keyword evidence="5" id="KW-1133">Transmembrane helix</keyword>
<keyword evidence="5" id="KW-0812">Transmembrane</keyword>
<dbReference type="SMART" id="SM01208">
    <property type="entry name" value="G5"/>
    <property type="match status" value="1"/>
</dbReference>
<dbReference type="InterPro" id="IPR011098">
    <property type="entry name" value="G5_dom"/>
</dbReference>
<dbReference type="Gene3D" id="1.10.530.10">
    <property type="match status" value="1"/>
</dbReference>
<keyword evidence="3" id="KW-0378">Hydrolase</keyword>
<dbReference type="EMBL" id="SNYN01000001">
    <property type="protein sequence ID" value="TDQ54877.1"/>
    <property type="molecule type" value="Genomic_DNA"/>
</dbReference>
<proteinExistence type="inferred from homology"/>
<dbReference type="Proteomes" id="UP000295281">
    <property type="component" value="Unassembled WGS sequence"/>
</dbReference>
<protein>
    <submittedName>
        <fullName evidence="7">Uncharacterized protein YabE (DUF348 family)</fullName>
    </submittedName>
</protein>
<evidence type="ECO:0000256" key="3">
    <source>
        <dbReference type="ARBA" id="ARBA00022801"/>
    </source>
</evidence>
<dbReference type="InterPro" id="IPR010618">
    <property type="entry name" value="RPF"/>
</dbReference>
<dbReference type="InterPro" id="IPR007137">
    <property type="entry name" value="DUF348"/>
</dbReference>
<evidence type="ECO:0000256" key="1">
    <source>
        <dbReference type="ARBA" id="ARBA00010830"/>
    </source>
</evidence>
<accession>A0A4R6VD16</accession>
<dbReference type="Pfam" id="PF03990">
    <property type="entry name" value="DUF348"/>
    <property type="match status" value="3"/>
</dbReference>
<evidence type="ECO:0000259" key="6">
    <source>
        <dbReference type="PROSITE" id="PS51109"/>
    </source>
</evidence>
<dbReference type="SUPFAM" id="SSF53955">
    <property type="entry name" value="Lysozyme-like"/>
    <property type="match status" value="1"/>
</dbReference>
<dbReference type="Pfam" id="PF07501">
    <property type="entry name" value="G5"/>
    <property type="match status" value="1"/>
</dbReference>
<evidence type="ECO:0000313" key="8">
    <source>
        <dbReference type="Proteomes" id="UP000295281"/>
    </source>
</evidence>
<evidence type="ECO:0000313" key="7">
    <source>
        <dbReference type="EMBL" id="TDQ54877.1"/>
    </source>
</evidence>
<keyword evidence="5" id="KW-0472">Membrane</keyword>
<dbReference type="InterPro" id="IPR023346">
    <property type="entry name" value="Lysozyme-like_dom_sf"/>
</dbReference>
<comment type="caution">
    <text evidence="7">The sequence shown here is derived from an EMBL/GenBank/DDBJ whole genome shotgun (WGS) entry which is preliminary data.</text>
</comment>
<feature type="compositionally biased region" description="Basic residues" evidence="4">
    <location>
        <begin position="26"/>
        <end position="35"/>
    </location>
</feature>
<dbReference type="PROSITE" id="PS51109">
    <property type="entry name" value="G5"/>
    <property type="match status" value="1"/>
</dbReference>
<dbReference type="GO" id="GO:0016787">
    <property type="term" value="F:hydrolase activity"/>
    <property type="evidence" value="ECO:0007669"/>
    <property type="project" value="UniProtKB-KW"/>
</dbReference>
<name>A0A4R6VD16_9ACTN</name>
<reference evidence="7 8" key="1">
    <citation type="submission" date="2019-03" db="EMBL/GenBank/DDBJ databases">
        <title>Genomic Encyclopedia of Type Strains, Phase IV (KMG-IV): sequencing the most valuable type-strain genomes for metagenomic binning, comparative biology and taxonomic classification.</title>
        <authorList>
            <person name="Goeker M."/>
        </authorList>
    </citation>
    <scope>NUCLEOTIDE SEQUENCE [LARGE SCALE GENOMIC DNA]</scope>
    <source>
        <strain evidence="7 8">DSM 46770</strain>
    </source>
</reference>
<feature type="domain" description="G5" evidence="6">
    <location>
        <begin position="250"/>
        <end position="329"/>
    </location>
</feature>
<sequence>MRTRSSGPGGPPTRHTATPGPQPATHGHRRRRSAKKGPALPGLPKLARPRIALPRSRGAVLVGAIVAVVVLAGGGTAFALDKRVTLSVDGESRTVHTFGGTVQDVLDAEGVTLGERDAVAPGVATELGSGDQVLVRTGREFTLAVDGEEAATHWVTALTVGEALDQLGMDADSLTLSVAPTTPVPVDGLAVDVRTPRHVVVVRDQVRTELHTNAPTVAGVLEASGIELGEHDAVDPGLDEEPANGMVIEVMQLIGEPETREVPIEAEVEERENPELPEGETNVVTEPVDGVKEVTYGRVLQEGEEVEYVISEEVVKEPVDGVTEIGTKEPEVDPNVGGEADTLNWAGLAECESGGNPAAVNSAGGYYGLYQFSMATWQSAGGTGLPSEASPDEQTMRAKKLYNMVGGNWQSQWPHCGVHLFE</sequence>
<dbReference type="RefSeq" id="WP_341770501.1">
    <property type="nucleotide sequence ID" value="NZ_SNYN01000001.1"/>
</dbReference>
<keyword evidence="2" id="KW-0732">Signal</keyword>
<evidence type="ECO:0000256" key="4">
    <source>
        <dbReference type="SAM" id="MobiDB-lite"/>
    </source>
</evidence>
<feature type="region of interest" description="Disordered" evidence="4">
    <location>
        <begin position="1"/>
        <end position="45"/>
    </location>
</feature>
<dbReference type="CDD" id="cd13925">
    <property type="entry name" value="RPF"/>
    <property type="match status" value="1"/>
</dbReference>
<gene>
    <name evidence="7" type="ORF">EV190_101195</name>
</gene>
<keyword evidence="8" id="KW-1185">Reference proteome</keyword>
<evidence type="ECO:0000256" key="2">
    <source>
        <dbReference type="ARBA" id="ARBA00022729"/>
    </source>
</evidence>
<dbReference type="Pfam" id="PF06737">
    <property type="entry name" value="Transglycosylas"/>
    <property type="match status" value="1"/>
</dbReference>